<sequence>MPKLVAAFFACLSAICSAAAAAHPHDGTSEAKLLPLTRGEEGKLVATLPAPGEDGTALRVIHAMRLTSGLGSNPIGLDRGWGNSGEIVRFRVADGRVTAEIENQFYRAHTDNPDEVRAVEQSFARSIIYSTDVIEETGDSVTFDIKPLLMTDLLGLSERLKEDGSGGFTLDKDRSRVAPRGILTFPLNTEIDTEMTFVSSDPGREVRQTSPYPGAVTLTVHHSFVALPDDGYETREYDPRVGTFARPYYDFSAPLEESVQKTFAMRHRLTKDDPLVFYVDSGAPEPVRSALVEGAGWWAEGFAAAGFPDGYRVEVLPEGVHPLDVRYNVIQWVHRQTRGWSYGGGISDPRTGEFIKGHVILGSQRVRQDRMIFEGLAGTAKTGSGEADDPVELALARIRQLSAHEVGHALGFGHNFAASHNDRASVMDYPAPWVIEEDGALDFSRTYDAGLGPWDIATARWLYGEENGDAVIAQAREAGLLYIEDSEGRGVGTAHPFASVWDNGSDPVAELENVMRVRQVALENFESDRAAEGRSAAELRQVLVPVYLYHRYQTAAASKLIGGASYQYAKLGTDPAEVEIVPAREQRTALEAILETVSPEALDIPAHVLSMLTPRADAFQGINRRESFDSATAPVFDHHSAAEAAADITFRALFASRRLERLAQFEAMEGETLGLSEMLDTASETVTEAGGSALAQLVEARFVAALIAADRQDASIAVRGALWETMSELERTFSRSDPGHRQVLAAHLRSHLEAPAPARAPRAEGARIPPGSPIGEACWHCESF</sequence>
<dbReference type="EMBL" id="JBHRVA010000002">
    <property type="protein sequence ID" value="MFC3302071.1"/>
    <property type="molecule type" value="Genomic_DNA"/>
</dbReference>
<keyword evidence="1" id="KW-0732">Signal</keyword>
<evidence type="ECO:0000313" key="4">
    <source>
        <dbReference type="EMBL" id="MFC3302071.1"/>
    </source>
</evidence>
<keyword evidence="4" id="KW-0482">Metalloprotease</keyword>
<dbReference type="InterPro" id="IPR033413">
    <property type="entry name" value="DUF5117"/>
</dbReference>
<dbReference type="SUPFAM" id="SSF55486">
    <property type="entry name" value="Metalloproteases ('zincins'), catalytic domain"/>
    <property type="match status" value="1"/>
</dbReference>
<dbReference type="RefSeq" id="WP_189574257.1">
    <property type="nucleotide sequence ID" value="NZ_BMXU01000001.1"/>
</dbReference>
<dbReference type="InterPro" id="IPR034032">
    <property type="entry name" value="Zn_MMP-like_bac"/>
</dbReference>
<dbReference type="Gene3D" id="3.40.390.10">
    <property type="entry name" value="Collagenase (Catalytic Domain)"/>
    <property type="match status" value="1"/>
</dbReference>
<dbReference type="Proteomes" id="UP001595607">
    <property type="component" value="Unassembled WGS sequence"/>
</dbReference>
<comment type="caution">
    <text evidence="4">The sequence shown here is derived from an EMBL/GenBank/DDBJ whole genome shotgun (WGS) entry which is preliminary data.</text>
</comment>
<accession>A0ABV7M9L6</accession>
<evidence type="ECO:0000313" key="5">
    <source>
        <dbReference type="Proteomes" id="UP001595607"/>
    </source>
</evidence>
<dbReference type="PANTHER" id="PTHR38478:SF1">
    <property type="entry name" value="ZINC DEPENDENT METALLOPROTEASE DOMAIN LIPOPROTEIN"/>
    <property type="match status" value="1"/>
</dbReference>
<feature type="chain" id="PRO_5045101620" evidence="1">
    <location>
        <begin position="22"/>
        <end position="784"/>
    </location>
</feature>
<dbReference type="GO" id="GO:0008237">
    <property type="term" value="F:metallopeptidase activity"/>
    <property type="evidence" value="ECO:0007669"/>
    <property type="project" value="UniProtKB-KW"/>
</dbReference>
<evidence type="ECO:0000256" key="1">
    <source>
        <dbReference type="SAM" id="SignalP"/>
    </source>
</evidence>
<keyword evidence="4" id="KW-0645">Protease</keyword>
<feature type="domain" description="DUF5117" evidence="3">
    <location>
        <begin position="86"/>
        <end position="271"/>
    </location>
</feature>
<dbReference type="InterPro" id="IPR032534">
    <property type="entry name" value="EcxA_zinc-bd"/>
</dbReference>
<reference evidence="5" key="1">
    <citation type="journal article" date="2019" name="Int. J. Syst. Evol. Microbiol.">
        <title>The Global Catalogue of Microorganisms (GCM) 10K type strain sequencing project: providing services to taxonomists for standard genome sequencing and annotation.</title>
        <authorList>
            <consortium name="The Broad Institute Genomics Platform"/>
            <consortium name="The Broad Institute Genome Sequencing Center for Infectious Disease"/>
            <person name="Wu L."/>
            <person name="Ma J."/>
        </authorList>
    </citation>
    <scope>NUCLEOTIDE SEQUENCE [LARGE SCALE GENOMIC DNA]</scope>
    <source>
        <strain evidence="5">KCTC 22245</strain>
    </source>
</reference>
<evidence type="ECO:0000259" key="2">
    <source>
        <dbReference type="Pfam" id="PF16313"/>
    </source>
</evidence>
<feature type="signal peptide" evidence="1">
    <location>
        <begin position="1"/>
        <end position="21"/>
    </location>
</feature>
<name>A0ABV7M9L6_9PROT</name>
<protein>
    <submittedName>
        <fullName evidence="4">Zinc-dependent metalloprotease</fullName>
    </submittedName>
</protein>
<feature type="domain" description="EcxA zinc-binding" evidence="2">
    <location>
        <begin position="388"/>
        <end position="687"/>
    </location>
</feature>
<keyword evidence="4" id="KW-0378">Hydrolase</keyword>
<dbReference type="Pfam" id="PF17148">
    <property type="entry name" value="DUF5117"/>
    <property type="match status" value="1"/>
</dbReference>
<gene>
    <name evidence="4" type="ORF">ACFONP_04930</name>
</gene>
<dbReference type="InterPro" id="IPR024079">
    <property type="entry name" value="MetalloPept_cat_dom_sf"/>
</dbReference>
<keyword evidence="5" id="KW-1185">Reference proteome</keyword>
<dbReference type="CDD" id="cd04276">
    <property type="entry name" value="ZnMc_MMP_like_2"/>
    <property type="match status" value="1"/>
</dbReference>
<evidence type="ECO:0000259" key="3">
    <source>
        <dbReference type="Pfam" id="PF17148"/>
    </source>
</evidence>
<organism evidence="4 5">
    <name type="scientific">Parvularcula lutaonensis</name>
    <dbReference type="NCBI Taxonomy" id="491923"/>
    <lineage>
        <taxon>Bacteria</taxon>
        <taxon>Pseudomonadati</taxon>
        <taxon>Pseudomonadota</taxon>
        <taxon>Alphaproteobacteria</taxon>
        <taxon>Parvularculales</taxon>
        <taxon>Parvularculaceae</taxon>
        <taxon>Parvularcula</taxon>
    </lineage>
</organism>
<proteinExistence type="predicted"/>
<dbReference type="Pfam" id="PF16313">
    <property type="entry name" value="DUF4953"/>
    <property type="match status" value="1"/>
</dbReference>
<dbReference type="PANTHER" id="PTHR38478">
    <property type="entry name" value="PEPTIDASE M1A AND M12B"/>
    <property type="match status" value="1"/>
</dbReference>